<accession>A0A9X3YNV2</accession>
<sequence length="88" mass="9180">MATNLTRAKADVDAAAARVDRALADLGGESKGLKRSLRSVSPQAVLGVALVAGFLFVILPRRWRGVAFAGLGRFALGRVLDAFTARGA</sequence>
<keyword evidence="1" id="KW-0472">Membrane</keyword>
<proteinExistence type="predicted"/>
<gene>
    <name evidence="2" type="ORF">OD750_021395</name>
</gene>
<name>A0A9X3YNV2_9GAMM</name>
<keyword evidence="1" id="KW-0812">Transmembrane</keyword>
<evidence type="ECO:0000313" key="3">
    <source>
        <dbReference type="Proteomes" id="UP001139971"/>
    </source>
</evidence>
<dbReference type="RefSeq" id="WP_263544130.1">
    <property type="nucleotide sequence ID" value="NZ_JAOVZO020000020.1"/>
</dbReference>
<dbReference type="EMBL" id="JAOVZO020000020">
    <property type="protein sequence ID" value="MDC8015107.1"/>
    <property type="molecule type" value="Genomic_DNA"/>
</dbReference>
<comment type="caution">
    <text evidence="2">The sequence shown here is derived from an EMBL/GenBank/DDBJ whole genome shotgun (WGS) entry which is preliminary data.</text>
</comment>
<organism evidence="2 3">
    <name type="scientific">Tahibacter soli</name>
    <dbReference type="NCBI Taxonomy" id="2983605"/>
    <lineage>
        <taxon>Bacteria</taxon>
        <taxon>Pseudomonadati</taxon>
        <taxon>Pseudomonadota</taxon>
        <taxon>Gammaproteobacteria</taxon>
        <taxon>Lysobacterales</taxon>
        <taxon>Rhodanobacteraceae</taxon>
        <taxon>Tahibacter</taxon>
    </lineage>
</organism>
<protein>
    <submittedName>
        <fullName evidence="2">Uncharacterized protein</fullName>
    </submittedName>
</protein>
<keyword evidence="3" id="KW-1185">Reference proteome</keyword>
<dbReference type="Proteomes" id="UP001139971">
    <property type="component" value="Unassembled WGS sequence"/>
</dbReference>
<evidence type="ECO:0000256" key="1">
    <source>
        <dbReference type="SAM" id="Phobius"/>
    </source>
</evidence>
<feature type="transmembrane region" description="Helical" evidence="1">
    <location>
        <begin position="40"/>
        <end position="59"/>
    </location>
</feature>
<dbReference type="AlphaFoldDB" id="A0A9X3YNV2"/>
<evidence type="ECO:0000313" key="2">
    <source>
        <dbReference type="EMBL" id="MDC8015107.1"/>
    </source>
</evidence>
<reference evidence="2" key="1">
    <citation type="submission" date="2023-02" db="EMBL/GenBank/DDBJ databases">
        <title>Tahibacter soli sp. nov. isolated from soil.</title>
        <authorList>
            <person name="Baek J.H."/>
            <person name="Lee J.K."/>
            <person name="Choi D.G."/>
            <person name="Jeon C.O."/>
        </authorList>
    </citation>
    <scope>NUCLEOTIDE SEQUENCE</scope>
    <source>
        <strain evidence="2">BL</strain>
    </source>
</reference>
<keyword evidence="1" id="KW-1133">Transmembrane helix</keyword>